<dbReference type="EMBL" id="MN079119">
    <property type="protein sequence ID" value="QEA05981.1"/>
    <property type="molecule type" value="Genomic_DNA"/>
</dbReference>
<dbReference type="AlphaFoldDB" id="A0A5B8RBG9"/>
<name>A0A5B8RBG9_9ZZZZ</name>
<dbReference type="NCBIfam" id="NF033438">
    <property type="entry name" value="BREX_BrxD"/>
    <property type="match status" value="1"/>
</dbReference>
<organism evidence="1">
    <name type="scientific">uncultured organism</name>
    <dbReference type="NCBI Taxonomy" id="155900"/>
    <lineage>
        <taxon>unclassified sequences</taxon>
        <taxon>environmental samples</taxon>
    </lineage>
</organism>
<dbReference type="Pfam" id="PF10923">
    <property type="entry name" value="BrxC_BrxD"/>
    <property type="match status" value="1"/>
</dbReference>
<evidence type="ECO:0008006" key="2">
    <source>
        <dbReference type="Google" id="ProtNLM"/>
    </source>
</evidence>
<proteinExistence type="predicted"/>
<dbReference type="InterPro" id="IPR027417">
    <property type="entry name" value="P-loop_NTPase"/>
</dbReference>
<dbReference type="SUPFAM" id="SSF52540">
    <property type="entry name" value="P-loop containing nucleoside triphosphate hydrolases"/>
    <property type="match status" value="1"/>
</dbReference>
<sequence length="440" mass="49023">MRDIEHISPERRDEILDALRRGTVPPQGLDVLAVGLEGYVDALDRELATAQSGRGVFKAVRGEYGAGKTFFSRWLQERGLGRGFATTEVQISEAETPLHRLETVYRRLVERLTVQGNRHGALRLIVDGWFFTLEEDVLADEPELSDEAQLMERTNALMERKLQEVNRRAPAFAACLRGYRKALLEGEQAIADGLLAWLGGQPNVSAHAKRYAGIKGDIDHFGAMSFLQGLLIVLRDSGYAGLVWVLDEVETLQRVRGDVRDKGLNALRQLMDEVDAGRFPGLYLIMTGTPPFFDGPQGIQRLAPLAQRLHVEFQDNGRFDNPRAPQIRLQNFNEERLLAVGQRVRDLFAAGSEQSARIQTKADDDYLKGLAQAVTGNLGGNVGVAPRLFLKKLVGEVLDRIDQFPDFDPRQHYSLTVDPNELTAQERSVSGATSVDDIRL</sequence>
<evidence type="ECO:0000313" key="1">
    <source>
        <dbReference type="EMBL" id="QEA05981.1"/>
    </source>
</evidence>
<protein>
    <recommendedName>
        <fullName evidence="2">BREX system ATP-binding protein BrxD</fullName>
    </recommendedName>
</protein>
<reference evidence="1" key="1">
    <citation type="submission" date="2019-06" db="EMBL/GenBank/DDBJ databases">
        <authorList>
            <person name="Murdoch R.W."/>
            <person name="Fathepure B."/>
        </authorList>
    </citation>
    <scope>NUCLEOTIDE SEQUENCE</scope>
</reference>
<accession>A0A5B8RBG9</accession>
<gene>
    <name evidence="1" type="ORF">KBTEX_02310</name>
</gene>
<dbReference type="InterPro" id="IPR021228">
    <property type="entry name" value="BrxD"/>
</dbReference>